<comment type="caution">
    <text evidence="4">The sequence shown here is derived from an EMBL/GenBank/DDBJ whole genome shotgun (WGS) entry which is preliminary data.</text>
</comment>
<keyword evidence="4" id="KW-0808">Transferase</keyword>
<keyword evidence="3" id="KW-0067">ATP-binding</keyword>
<keyword evidence="1 4" id="KW-0723">Serine/threonine-protein kinase</keyword>
<accession>A0A2G9FVN4</accession>
<keyword evidence="5" id="KW-1185">Reference proteome</keyword>
<dbReference type="AlphaFoldDB" id="A0A2G9FVN4"/>
<reference evidence="5" key="1">
    <citation type="journal article" date="2018" name="Gigascience">
        <title>Genome assembly of the Pink Ipe (Handroanthus impetiginosus, Bignoniaceae), a highly valued, ecologically keystone Neotropical timber forest tree.</title>
        <authorList>
            <person name="Silva-Junior O.B."/>
            <person name="Grattapaglia D."/>
            <person name="Novaes E."/>
            <person name="Collevatti R.G."/>
        </authorList>
    </citation>
    <scope>NUCLEOTIDE SEQUENCE [LARGE SCALE GENOMIC DNA]</scope>
    <source>
        <strain evidence="5">cv. UFG-1</strain>
    </source>
</reference>
<dbReference type="OrthoDB" id="1901798at2759"/>
<evidence type="ECO:0000256" key="2">
    <source>
        <dbReference type="ARBA" id="ARBA00022741"/>
    </source>
</evidence>
<proteinExistence type="predicted"/>
<organism evidence="4 5">
    <name type="scientific">Handroanthus impetiginosus</name>
    <dbReference type="NCBI Taxonomy" id="429701"/>
    <lineage>
        <taxon>Eukaryota</taxon>
        <taxon>Viridiplantae</taxon>
        <taxon>Streptophyta</taxon>
        <taxon>Embryophyta</taxon>
        <taxon>Tracheophyta</taxon>
        <taxon>Spermatophyta</taxon>
        <taxon>Magnoliopsida</taxon>
        <taxon>eudicotyledons</taxon>
        <taxon>Gunneridae</taxon>
        <taxon>Pentapetalae</taxon>
        <taxon>asterids</taxon>
        <taxon>lamiids</taxon>
        <taxon>Lamiales</taxon>
        <taxon>Bignoniaceae</taxon>
        <taxon>Crescentiina</taxon>
        <taxon>Tabebuia alliance</taxon>
        <taxon>Handroanthus</taxon>
    </lineage>
</organism>
<dbReference type="GO" id="GO:0004674">
    <property type="term" value="F:protein serine/threonine kinase activity"/>
    <property type="evidence" value="ECO:0007669"/>
    <property type="project" value="UniProtKB-KW"/>
</dbReference>
<keyword evidence="2" id="KW-0547">Nucleotide-binding</keyword>
<dbReference type="EC" id="2.7.11.1" evidence="4"/>
<keyword evidence="4" id="KW-0418">Kinase</keyword>
<gene>
    <name evidence="4" type="ORF">CDL12_30538</name>
</gene>
<evidence type="ECO:0000313" key="4">
    <source>
        <dbReference type="EMBL" id="PIM97001.1"/>
    </source>
</evidence>
<evidence type="ECO:0000313" key="5">
    <source>
        <dbReference type="Proteomes" id="UP000231279"/>
    </source>
</evidence>
<dbReference type="EMBL" id="NKXS01012148">
    <property type="protein sequence ID" value="PIM97001.1"/>
    <property type="molecule type" value="Genomic_DNA"/>
</dbReference>
<protein>
    <submittedName>
        <fullName evidence="4">Non-specific serine/threonine protein kinase</fullName>
        <ecNumber evidence="4">2.7.11.1</ecNumber>
    </submittedName>
</protein>
<evidence type="ECO:0000256" key="3">
    <source>
        <dbReference type="ARBA" id="ARBA00022840"/>
    </source>
</evidence>
<dbReference type="PANTHER" id="PTHR47989">
    <property type="entry name" value="OS01G0750732 PROTEIN"/>
    <property type="match status" value="1"/>
</dbReference>
<dbReference type="Proteomes" id="UP000231279">
    <property type="component" value="Unassembled WGS sequence"/>
</dbReference>
<evidence type="ECO:0000256" key="1">
    <source>
        <dbReference type="ARBA" id="ARBA00022527"/>
    </source>
</evidence>
<name>A0A2G9FVN4_9LAMI</name>
<sequence>MAKVAAIASMCVHPEVTHRPFMGEVVQALKLIYNDSDETCEDAYSQKESSARDSDFKGDFAPSDSSWWNAGAITPRLRYGQASSFITMDYSSSPLDLENRPFSGSGLVEGGIALPLRHGNRSGPLRTIRSNRAFYRPQGSTSEHGGLLVKRAWNEEASF</sequence>
<dbReference type="STRING" id="429701.A0A2G9FVN4"/>
<dbReference type="GO" id="GO:0005524">
    <property type="term" value="F:ATP binding"/>
    <property type="evidence" value="ECO:0007669"/>
    <property type="project" value="UniProtKB-KW"/>
</dbReference>
<dbReference type="PANTHER" id="PTHR47989:SF40">
    <property type="entry name" value="RECEPTOR-LIKE SERINE_THREONINE-PROTEIN KINASE ALE2"/>
    <property type="match status" value="1"/>
</dbReference>